<comment type="subcellular location">
    <subcellularLocation>
        <location evidence="13">Cytoplasm</location>
    </subcellularLocation>
</comment>
<dbReference type="PANTHER" id="PTHR42716:SF2">
    <property type="entry name" value="L-ASPARTATE OXIDASE, CHLOROPLASTIC"/>
    <property type="match status" value="1"/>
</dbReference>
<dbReference type="NCBIfam" id="NF006567">
    <property type="entry name" value="PRK09077.1"/>
    <property type="match status" value="1"/>
</dbReference>
<evidence type="ECO:0000256" key="3">
    <source>
        <dbReference type="ARBA" id="ARBA00008562"/>
    </source>
</evidence>
<comment type="pathway">
    <text evidence="2 13">Cofactor biosynthesis; NAD(+) biosynthesis; iminoaspartate from L-aspartate (oxidase route): step 1/1.</text>
</comment>
<evidence type="ECO:0000256" key="2">
    <source>
        <dbReference type="ARBA" id="ARBA00004950"/>
    </source>
</evidence>
<dbReference type="InterPro" id="IPR003953">
    <property type="entry name" value="FAD-dep_OxRdtase_2_FAD-bd"/>
</dbReference>
<accession>A0AAU6PHD1</accession>
<dbReference type="GO" id="GO:0008734">
    <property type="term" value="F:L-aspartate oxidase activity"/>
    <property type="evidence" value="ECO:0007669"/>
    <property type="project" value="UniProtKB-UniRule"/>
</dbReference>
<dbReference type="PRINTS" id="PR00368">
    <property type="entry name" value="FADPNR"/>
</dbReference>
<evidence type="ECO:0000256" key="8">
    <source>
        <dbReference type="ARBA" id="ARBA00022827"/>
    </source>
</evidence>
<evidence type="ECO:0000256" key="12">
    <source>
        <dbReference type="PIRSR" id="PIRSR000171-1"/>
    </source>
</evidence>
<dbReference type="SUPFAM" id="SSF46977">
    <property type="entry name" value="Succinate dehydrogenase/fumarate reductase flavoprotein C-terminal domain"/>
    <property type="match status" value="1"/>
</dbReference>
<evidence type="ECO:0000256" key="13">
    <source>
        <dbReference type="RuleBase" id="RU362049"/>
    </source>
</evidence>
<dbReference type="Gene3D" id="3.90.700.10">
    <property type="entry name" value="Succinate dehydrogenase/fumarate reductase flavoprotein, catalytic domain"/>
    <property type="match status" value="1"/>
</dbReference>
<sequence>MPNQHYFDVLIIGTGSAGLMCALQLSDDLSIALIAKDELLEGSSYYAQGGISAVLDITDNFQSHISDTLSTGRELGDESVIRFMVEHAPDAIASLEKAGVLFTQEADRYHLTTEGGHSNRRVAHVADKTGQSIQINLLESVRKKDNIHLFENFIAVDLLTKNNQCHGAYVLNKSTNEVESFIAHQTVIATGGASKAYLYTSNPDTSTGDGIAMAYRANCNIVNMEFTQFHPTCLYHPHAKSFLISEALRGEGAKLILQNGKAFMHKYDERLELAPRDIVARAIDSEMKENGFDCVYLDISFKDKAWIQAHFPTIYDKCTSFGIDISKRPIPVVPAAHYTCGGVQTDINACTNLNNLYAIGEVAHTGVHGANRMASNSLLECVVFAKTCAHHINQQDFRQPHPEFKNWDASRVSPSKEKVMVSHLWDEVRRLMWNFVGIVRSNKRLHAAQMRLTQIQNEVNEYYRLYLISNDLIELRNLITTAQIIVKSAISRTESRGLHYNEDYPNTSDTLKNTTIKL</sequence>
<evidence type="ECO:0000256" key="9">
    <source>
        <dbReference type="ARBA" id="ARBA00023002"/>
    </source>
</evidence>
<dbReference type="FunFam" id="1.20.58.100:FF:000002">
    <property type="entry name" value="L-aspartate oxidase"/>
    <property type="match status" value="1"/>
</dbReference>
<organism evidence="16">
    <name type="scientific">Catillopecten margaritatus gill symbiont</name>
    <dbReference type="NCBI Taxonomy" id="3083288"/>
    <lineage>
        <taxon>Bacteria</taxon>
        <taxon>Pseudomonadati</taxon>
        <taxon>Pseudomonadota</taxon>
        <taxon>Gammaproteobacteria</taxon>
        <taxon>sulfur-oxidizing symbionts</taxon>
    </lineage>
</organism>
<dbReference type="Pfam" id="PF02910">
    <property type="entry name" value="Succ_DH_flav_C"/>
    <property type="match status" value="1"/>
</dbReference>
<feature type="active site" description="Proton acceptor" evidence="12">
    <location>
        <position position="276"/>
    </location>
</feature>
<dbReference type="Gene3D" id="1.20.58.100">
    <property type="entry name" value="Fumarate reductase/succinate dehydrogenase flavoprotein-like, C-terminal domain"/>
    <property type="match status" value="1"/>
</dbReference>
<proteinExistence type="inferred from homology"/>
<dbReference type="NCBIfam" id="TIGR00551">
    <property type="entry name" value="nadB"/>
    <property type="match status" value="1"/>
</dbReference>
<dbReference type="InterPro" id="IPR037099">
    <property type="entry name" value="Fum_R/Succ_DH_flav-like_C_sf"/>
</dbReference>
<dbReference type="PIRSF" id="PIRSF000171">
    <property type="entry name" value="SDHA_APRA_LASPO"/>
    <property type="match status" value="1"/>
</dbReference>
<comment type="catalytic activity">
    <reaction evidence="10">
        <text>L-aspartate + O2 = iminosuccinate + H2O2</text>
        <dbReference type="Rhea" id="RHEA:25876"/>
        <dbReference type="ChEBI" id="CHEBI:15379"/>
        <dbReference type="ChEBI" id="CHEBI:16240"/>
        <dbReference type="ChEBI" id="CHEBI:29991"/>
        <dbReference type="ChEBI" id="CHEBI:77875"/>
        <dbReference type="EC" id="1.4.3.16"/>
    </reaction>
    <physiologicalReaction direction="left-to-right" evidence="10">
        <dbReference type="Rhea" id="RHEA:25877"/>
    </physiologicalReaction>
</comment>
<gene>
    <name evidence="16" type="primary">nadB</name>
    <name evidence="16" type="ORF">Ctma_1127</name>
</gene>
<dbReference type="SUPFAM" id="SSF51905">
    <property type="entry name" value="FAD/NAD(P)-binding domain"/>
    <property type="match status" value="1"/>
</dbReference>
<dbReference type="PANTHER" id="PTHR42716">
    <property type="entry name" value="L-ASPARTATE OXIDASE"/>
    <property type="match status" value="1"/>
</dbReference>
<feature type="domain" description="Fumarate reductase/succinate dehydrogenase flavoprotein-like C-terminal" evidence="15">
    <location>
        <begin position="427"/>
        <end position="510"/>
    </location>
</feature>
<dbReference type="GO" id="GO:0005737">
    <property type="term" value="C:cytoplasm"/>
    <property type="evidence" value="ECO:0007669"/>
    <property type="project" value="UniProtKB-SubCell"/>
</dbReference>
<evidence type="ECO:0000256" key="5">
    <source>
        <dbReference type="ARBA" id="ARBA00021901"/>
    </source>
</evidence>
<dbReference type="Pfam" id="PF00890">
    <property type="entry name" value="FAD_binding_2"/>
    <property type="match status" value="1"/>
</dbReference>
<dbReference type="Gene3D" id="3.50.50.60">
    <property type="entry name" value="FAD/NAD(P)-binding domain"/>
    <property type="match status" value="1"/>
</dbReference>
<dbReference type="SUPFAM" id="SSF56425">
    <property type="entry name" value="Succinate dehydrogenase/fumarate reductase flavoprotein, catalytic domain"/>
    <property type="match status" value="1"/>
</dbReference>
<dbReference type="InterPro" id="IPR027477">
    <property type="entry name" value="Succ_DH/fumarate_Rdtase_cat_sf"/>
</dbReference>
<dbReference type="EMBL" id="CP138327">
    <property type="protein sequence ID" value="WXU00412.1"/>
    <property type="molecule type" value="Genomic_DNA"/>
</dbReference>
<comment type="function">
    <text evidence="13">Catalyzes the oxidation of L-aspartate to iminoaspartate.</text>
</comment>
<evidence type="ECO:0000259" key="15">
    <source>
        <dbReference type="Pfam" id="PF02910"/>
    </source>
</evidence>
<comment type="similarity">
    <text evidence="3 13">Belongs to the FAD-dependent oxidoreductase 2 family. NadB subfamily.</text>
</comment>
<evidence type="ECO:0000256" key="11">
    <source>
        <dbReference type="NCBIfam" id="TIGR00551"/>
    </source>
</evidence>
<keyword evidence="6 13" id="KW-0285">Flavoprotein</keyword>
<name>A0AAU6PHD1_9GAMM</name>
<dbReference type="AlphaFoldDB" id="A0AAU6PHD1"/>
<evidence type="ECO:0000259" key="14">
    <source>
        <dbReference type="Pfam" id="PF00890"/>
    </source>
</evidence>
<keyword evidence="8 13" id="KW-0274">FAD</keyword>
<dbReference type="InterPro" id="IPR005288">
    <property type="entry name" value="NadB"/>
</dbReference>
<evidence type="ECO:0000256" key="10">
    <source>
        <dbReference type="ARBA" id="ARBA00048305"/>
    </source>
</evidence>
<dbReference type="FunFam" id="3.90.700.10:FF:000002">
    <property type="entry name" value="L-aspartate oxidase"/>
    <property type="match status" value="1"/>
</dbReference>
<keyword evidence="7 13" id="KW-0662">Pyridine nucleotide biosynthesis</keyword>
<feature type="domain" description="FAD-dependent oxidoreductase 2 FAD-binding" evidence="14">
    <location>
        <begin position="8"/>
        <end position="378"/>
    </location>
</feature>
<dbReference type="GO" id="GO:0034628">
    <property type="term" value="P:'de novo' NAD+ biosynthetic process from L-aspartate"/>
    <property type="evidence" value="ECO:0007669"/>
    <property type="project" value="TreeGrafter"/>
</dbReference>
<evidence type="ECO:0000313" key="16">
    <source>
        <dbReference type="EMBL" id="WXU00412.1"/>
    </source>
</evidence>
<evidence type="ECO:0000256" key="6">
    <source>
        <dbReference type="ARBA" id="ARBA00022630"/>
    </source>
</evidence>
<evidence type="ECO:0000256" key="7">
    <source>
        <dbReference type="ARBA" id="ARBA00022642"/>
    </source>
</evidence>
<dbReference type="EC" id="1.4.3.16" evidence="4 11"/>
<dbReference type="InterPro" id="IPR015939">
    <property type="entry name" value="Fum_Rdtase/Succ_DH_flav-like_C"/>
</dbReference>
<comment type="cofactor">
    <cofactor evidence="1 13">
        <name>FAD</name>
        <dbReference type="ChEBI" id="CHEBI:57692"/>
    </cofactor>
</comment>
<dbReference type="InterPro" id="IPR036188">
    <property type="entry name" value="FAD/NAD-bd_sf"/>
</dbReference>
<reference evidence="16" key="1">
    <citation type="submission" date="2023-10" db="EMBL/GenBank/DDBJ databases">
        <title>The first scallop-associated chemosynthetic bacterial symbiont.</title>
        <authorList>
            <person name="Lin Y.-T."/>
            <person name="Sun J."/>
            <person name="Ip J.C.-H."/>
            <person name="He X."/>
            <person name="Gao Z.-M."/>
            <person name="Perez M."/>
            <person name="Xu T."/>
            <person name="Qian P.-Y."/>
            <person name="Qiu J.-W."/>
        </authorList>
    </citation>
    <scope>NUCLEOTIDE SEQUENCE</scope>
    <source>
        <strain evidence="16">Gill1</strain>
    </source>
</reference>
<evidence type="ECO:0000256" key="1">
    <source>
        <dbReference type="ARBA" id="ARBA00001974"/>
    </source>
</evidence>
<evidence type="ECO:0000256" key="4">
    <source>
        <dbReference type="ARBA" id="ARBA00012173"/>
    </source>
</evidence>
<protein>
    <recommendedName>
        <fullName evidence="5 11">L-aspartate oxidase</fullName>
        <ecNumber evidence="4 11">1.4.3.16</ecNumber>
    </recommendedName>
</protein>
<keyword evidence="9 13" id="KW-0560">Oxidoreductase</keyword>